<keyword evidence="1" id="KW-1133">Transmembrane helix</keyword>
<dbReference type="AlphaFoldDB" id="A0A6A5XMF9"/>
<keyword evidence="1" id="KW-0472">Membrane</keyword>
<gene>
    <name evidence="2" type="ORF">BU24DRAFT_424518</name>
</gene>
<dbReference type="EMBL" id="ML978071">
    <property type="protein sequence ID" value="KAF2013514.1"/>
    <property type="molecule type" value="Genomic_DNA"/>
</dbReference>
<protein>
    <submittedName>
        <fullName evidence="2">Uncharacterized protein</fullName>
    </submittedName>
</protein>
<evidence type="ECO:0000256" key="1">
    <source>
        <dbReference type="SAM" id="Phobius"/>
    </source>
</evidence>
<keyword evidence="3" id="KW-1185">Reference proteome</keyword>
<dbReference type="GeneID" id="54285923"/>
<evidence type="ECO:0000313" key="3">
    <source>
        <dbReference type="Proteomes" id="UP000799778"/>
    </source>
</evidence>
<proteinExistence type="predicted"/>
<feature type="transmembrane region" description="Helical" evidence="1">
    <location>
        <begin position="43"/>
        <end position="64"/>
    </location>
</feature>
<reference evidence="2" key="1">
    <citation type="journal article" date="2020" name="Stud. Mycol.">
        <title>101 Dothideomycetes genomes: a test case for predicting lifestyles and emergence of pathogens.</title>
        <authorList>
            <person name="Haridas S."/>
            <person name="Albert R."/>
            <person name="Binder M."/>
            <person name="Bloem J."/>
            <person name="Labutti K."/>
            <person name="Salamov A."/>
            <person name="Andreopoulos B."/>
            <person name="Baker S."/>
            <person name="Barry K."/>
            <person name="Bills G."/>
            <person name="Bluhm B."/>
            <person name="Cannon C."/>
            <person name="Castanera R."/>
            <person name="Culley D."/>
            <person name="Daum C."/>
            <person name="Ezra D."/>
            <person name="Gonzalez J."/>
            <person name="Henrissat B."/>
            <person name="Kuo A."/>
            <person name="Liang C."/>
            <person name="Lipzen A."/>
            <person name="Lutzoni F."/>
            <person name="Magnuson J."/>
            <person name="Mondo S."/>
            <person name="Nolan M."/>
            <person name="Ohm R."/>
            <person name="Pangilinan J."/>
            <person name="Park H.-J."/>
            <person name="Ramirez L."/>
            <person name="Alfaro M."/>
            <person name="Sun H."/>
            <person name="Tritt A."/>
            <person name="Yoshinaga Y."/>
            <person name="Zwiers L.-H."/>
            <person name="Turgeon B."/>
            <person name="Goodwin S."/>
            <person name="Spatafora J."/>
            <person name="Crous P."/>
            <person name="Grigoriev I."/>
        </authorList>
    </citation>
    <scope>NUCLEOTIDE SEQUENCE</scope>
    <source>
        <strain evidence="2">CBS 175.79</strain>
    </source>
</reference>
<evidence type="ECO:0000313" key="2">
    <source>
        <dbReference type="EMBL" id="KAF2013514.1"/>
    </source>
</evidence>
<name>A0A6A5XMF9_9PLEO</name>
<organism evidence="2 3">
    <name type="scientific">Aaosphaeria arxii CBS 175.79</name>
    <dbReference type="NCBI Taxonomy" id="1450172"/>
    <lineage>
        <taxon>Eukaryota</taxon>
        <taxon>Fungi</taxon>
        <taxon>Dikarya</taxon>
        <taxon>Ascomycota</taxon>
        <taxon>Pezizomycotina</taxon>
        <taxon>Dothideomycetes</taxon>
        <taxon>Pleosporomycetidae</taxon>
        <taxon>Pleosporales</taxon>
        <taxon>Pleosporales incertae sedis</taxon>
        <taxon>Aaosphaeria</taxon>
    </lineage>
</organism>
<keyword evidence="1" id="KW-0812">Transmembrane</keyword>
<accession>A0A6A5XMF9</accession>
<sequence>MSLHVCDIYALYHFDFQLDCVLLQSQSTIISAKMKRIKSSIGFALELMLITSTVREALLIVLVYRMSSSILMR</sequence>
<dbReference type="Proteomes" id="UP000799778">
    <property type="component" value="Unassembled WGS sequence"/>
</dbReference>
<dbReference type="RefSeq" id="XP_033381853.1">
    <property type="nucleotide sequence ID" value="XM_033528526.1"/>
</dbReference>